<name>A0AA36FJX2_OCTVU</name>
<evidence type="ECO:0000259" key="8">
    <source>
        <dbReference type="PROSITE" id="PS50238"/>
    </source>
</evidence>
<dbReference type="InterPro" id="IPR036865">
    <property type="entry name" value="CRAL-TRIO_dom_sf"/>
</dbReference>
<comment type="subcellular location">
    <subcellularLocation>
        <location evidence="1">Membrane</location>
        <topology evidence="1">Multi-pass membrane protein</topology>
    </subcellularLocation>
</comment>
<dbReference type="SMART" id="SM00324">
    <property type="entry name" value="RhoGAP"/>
    <property type="match status" value="1"/>
</dbReference>
<evidence type="ECO:0000259" key="7">
    <source>
        <dbReference type="PROSITE" id="PS50191"/>
    </source>
</evidence>
<dbReference type="InterPro" id="IPR001251">
    <property type="entry name" value="CRAL-TRIO_dom"/>
</dbReference>
<feature type="region of interest" description="Disordered" evidence="5">
    <location>
        <begin position="1"/>
        <end position="36"/>
    </location>
</feature>
<evidence type="ECO:0000256" key="6">
    <source>
        <dbReference type="SAM" id="Phobius"/>
    </source>
</evidence>
<dbReference type="Gene3D" id="3.40.525.10">
    <property type="entry name" value="CRAL-TRIO lipid binding domain"/>
    <property type="match status" value="1"/>
</dbReference>
<dbReference type="EMBL" id="OX597840">
    <property type="protein sequence ID" value="CAI9741756.1"/>
    <property type="molecule type" value="Genomic_DNA"/>
</dbReference>
<dbReference type="InterPro" id="IPR000198">
    <property type="entry name" value="RhoGAP_dom"/>
</dbReference>
<dbReference type="PROSITE" id="PS50191">
    <property type="entry name" value="CRAL_TRIO"/>
    <property type="match status" value="1"/>
</dbReference>
<feature type="transmembrane region" description="Helical" evidence="6">
    <location>
        <begin position="875"/>
        <end position="894"/>
    </location>
</feature>
<dbReference type="PANTHER" id="PTHR45808:SF2">
    <property type="entry name" value="RHO GTPASE-ACTIVATING PROTEIN 68F"/>
    <property type="match status" value="1"/>
</dbReference>
<gene>
    <name evidence="9" type="ORF">OCTVUL_1B012899</name>
</gene>
<dbReference type="SUPFAM" id="SSF48350">
    <property type="entry name" value="GTPase activation domain, GAP"/>
    <property type="match status" value="1"/>
</dbReference>
<dbReference type="SMART" id="SM00516">
    <property type="entry name" value="SEC14"/>
    <property type="match status" value="1"/>
</dbReference>
<dbReference type="GO" id="GO:2001136">
    <property type="term" value="P:negative regulation of endocytic recycling"/>
    <property type="evidence" value="ECO:0007669"/>
    <property type="project" value="TreeGrafter"/>
</dbReference>
<feature type="domain" description="CRAL-TRIO" evidence="7">
    <location>
        <begin position="97"/>
        <end position="252"/>
    </location>
</feature>
<dbReference type="PROSITE" id="PS50238">
    <property type="entry name" value="RHOGAP"/>
    <property type="match status" value="1"/>
</dbReference>
<sequence>MSLSDPAPSSNPKNYQKADGSFEEYSEGSAGDYDSVCEEAELELDQDGLELAAQEELNKEESAFRSGSITPDGLIDEDFEKELGPSQVQQDEQEQGEFSDVSRYGIVEIAGDDVYGRKVIIFSACRLPSSKVLDHKRLLAYIKYTLDQYVENDYTVIYFHYGLNSRNKPKLTWLLHTYMEFDRKYKKNLKALYLVHPTNFIRILWTLFKPVLSVKFGQKVMYVNYLHELKEHLHFNQLVVPQPVLEHDARLVSANKPPYPYTDPSIKSTKPQKNQQFGVSLNFIQQQSGQTLPPIVVQTVEYLRKHALDTEGIFRRSASASVIKDVQNKINAGDAVNYAEYDNKHIPAVILKKFLRELPEPILTYDLAEPITRLYGLKEDQLVSEARQMVLEELPEENYQLLKYIITFLGEVTEHSDKNKMGADNLALIFGPNLIWSKGQVSFNLITAQSDKPPTQGWIFTASPNMVDLQQSGKYLKNESLQHPPIWFTSNTLTNMISLRLKDGSLQHPPIWLTSSSLNTSMLFVGGLLVAISIETWNLHKRIALHTLLIFGTEPKRLLFGLMFTTWFLSMWISNTATTSMMLPIADAILEQLKNADVNLNDPDREGEELDKLTVLEKTERSVGTDEKSSALMKERNFTKDKSYTRLCKTVSLAIAYAANTGGTASLTGTGPNLVLKGQSDMLYHAAGLPSVVTFATWMMFGLPLAFVNLIIIWVWLIIFQLHRCRLKSCVGTKVSKNDTKVRNIIEQQLKALGPISFVTDATPAIFVAVLLFILPSNISFFTRKGYRQDFGDWTPILNWRTAEKKLPWGIVLVLGGGFAIADVSRAISMGMHPLYLMFPASLACSFAFMLPVATAPNTIIFSTGHLKVVDMVSAGFFINLVCVFTLTLAVHTWGELIFHFSEVPSAFLINANTTINTTTALNGANGYRGDTWISSYSDPG</sequence>
<evidence type="ECO:0000256" key="5">
    <source>
        <dbReference type="SAM" id="MobiDB-lite"/>
    </source>
</evidence>
<organism evidence="9 10">
    <name type="scientific">Octopus vulgaris</name>
    <name type="common">Common octopus</name>
    <dbReference type="NCBI Taxonomy" id="6645"/>
    <lineage>
        <taxon>Eukaryota</taxon>
        <taxon>Metazoa</taxon>
        <taxon>Spiralia</taxon>
        <taxon>Lophotrochozoa</taxon>
        <taxon>Mollusca</taxon>
        <taxon>Cephalopoda</taxon>
        <taxon>Coleoidea</taxon>
        <taxon>Octopodiformes</taxon>
        <taxon>Octopoda</taxon>
        <taxon>Incirrata</taxon>
        <taxon>Octopodidae</taxon>
        <taxon>Octopus</taxon>
    </lineage>
</organism>
<evidence type="ECO:0000256" key="2">
    <source>
        <dbReference type="ARBA" id="ARBA00022692"/>
    </source>
</evidence>
<evidence type="ECO:0000256" key="3">
    <source>
        <dbReference type="ARBA" id="ARBA00022989"/>
    </source>
</evidence>
<feature type="transmembrane region" description="Helical" evidence="6">
    <location>
        <begin position="835"/>
        <end position="855"/>
    </location>
</feature>
<accession>A0AA36FJX2</accession>
<feature type="transmembrane region" description="Helical" evidence="6">
    <location>
        <begin position="752"/>
        <end position="775"/>
    </location>
</feature>
<dbReference type="GO" id="GO:0007264">
    <property type="term" value="P:small GTPase-mediated signal transduction"/>
    <property type="evidence" value="ECO:0007669"/>
    <property type="project" value="TreeGrafter"/>
</dbReference>
<proteinExistence type="predicted"/>
<dbReference type="Pfam" id="PF13716">
    <property type="entry name" value="CRAL_TRIO_2"/>
    <property type="match status" value="1"/>
</dbReference>
<dbReference type="Gene3D" id="1.10.555.10">
    <property type="entry name" value="Rho GTPase activation protein"/>
    <property type="match status" value="1"/>
</dbReference>
<feature type="transmembrane region" description="Helical" evidence="6">
    <location>
        <begin position="807"/>
        <end position="828"/>
    </location>
</feature>
<keyword evidence="3 6" id="KW-1133">Transmembrane helix</keyword>
<feature type="transmembrane region" description="Helical" evidence="6">
    <location>
        <begin position="698"/>
        <end position="719"/>
    </location>
</feature>
<dbReference type="GO" id="GO:0005737">
    <property type="term" value="C:cytoplasm"/>
    <property type="evidence" value="ECO:0007669"/>
    <property type="project" value="TreeGrafter"/>
</dbReference>
<keyword evidence="10" id="KW-1185">Reference proteome</keyword>
<dbReference type="GO" id="GO:0016020">
    <property type="term" value="C:membrane"/>
    <property type="evidence" value="ECO:0007669"/>
    <property type="project" value="UniProtKB-SubCell"/>
</dbReference>
<feature type="compositionally biased region" description="Polar residues" evidence="5">
    <location>
        <begin position="1"/>
        <end position="14"/>
    </location>
</feature>
<evidence type="ECO:0000256" key="4">
    <source>
        <dbReference type="ARBA" id="ARBA00023136"/>
    </source>
</evidence>
<dbReference type="PANTHER" id="PTHR45808">
    <property type="entry name" value="RHO GTPASE-ACTIVATING PROTEIN 68F"/>
    <property type="match status" value="1"/>
</dbReference>
<dbReference type="InterPro" id="IPR008936">
    <property type="entry name" value="Rho_GTPase_activation_prot"/>
</dbReference>
<dbReference type="FunFam" id="3.40.525.10:FF:000007">
    <property type="entry name" value="rho GTPase-activating protein 1"/>
    <property type="match status" value="1"/>
</dbReference>
<keyword evidence="2 6" id="KW-0812">Transmembrane</keyword>
<keyword evidence="4 6" id="KW-0472">Membrane</keyword>
<feature type="domain" description="Rho-GAP" evidence="8">
    <location>
        <begin position="279"/>
        <end position="467"/>
    </location>
</feature>
<dbReference type="Pfam" id="PF00939">
    <property type="entry name" value="Na_sulph_symp"/>
    <property type="match status" value="1"/>
</dbReference>
<dbReference type="Pfam" id="PF00620">
    <property type="entry name" value="RhoGAP"/>
    <property type="match status" value="1"/>
</dbReference>
<dbReference type="SUPFAM" id="SSF52087">
    <property type="entry name" value="CRAL/TRIO domain"/>
    <property type="match status" value="1"/>
</dbReference>
<dbReference type="InterPro" id="IPR001898">
    <property type="entry name" value="SLC13A/DASS"/>
</dbReference>
<evidence type="ECO:0000256" key="1">
    <source>
        <dbReference type="ARBA" id="ARBA00004141"/>
    </source>
</evidence>
<dbReference type="CDD" id="cd00170">
    <property type="entry name" value="SEC14"/>
    <property type="match status" value="1"/>
</dbReference>
<dbReference type="Proteomes" id="UP001162480">
    <property type="component" value="Chromosome 27"/>
</dbReference>
<dbReference type="GO" id="GO:0022857">
    <property type="term" value="F:transmembrane transporter activity"/>
    <property type="evidence" value="ECO:0007669"/>
    <property type="project" value="InterPro"/>
</dbReference>
<reference evidence="9" key="1">
    <citation type="submission" date="2023-08" db="EMBL/GenBank/DDBJ databases">
        <authorList>
            <person name="Alioto T."/>
            <person name="Alioto T."/>
            <person name="Gomez Garrido J."/>
        </authorList>
    </citation>
    <scope>NUCLEOTIDE SEQUENCE</scope>
</reference>
<protein>
    <submittedName>
        <fullName evidence="9">Solute carrier family 13 member 5-like isoform X3</fullName>
    </submittedName>
</protein>
<evidence type="ECO:0000313" key="10">
    <source>
        <dbReference type="Proteomes" id="UP001162480"/>
    </source>
</evidence>
<dbReference type="GO" id="GO:0005096">
    <property type="term" value="F:GTPase activator activity"/>
    <property type="evidence" value="ECO:0007669"/>
    <property type="project" value="TreeGrafter"/>
</dbReference>
<evidence type="ECO:0000313" key="9">
    <source>
        <dbReference type="EMBL" id="CAI9741756.1"/>
    </source>
</evidence>
<dbReference type="AlphaFoldDB" id="A0AA36FJX2"/>